<feature type="region of interest" description="Disordered" evidence="7">
    <location>
        <begin position="233"/>
        <end position="255"/>
    </location>
</feature>
<evidence type="ECO:0000313" key="12">
    <source>
        <dbReference type="Proteomes" id="UP000798602"/>
    </source>
</evidence>
<evidence type="ECO:0000256" key="3">
    <source>
        <dbReference type="ARBA" id="ARBA00022692"/>
    </source>
</evidence>
<proteinExistence type="inferred from homology"/>
<dbReference type="EMBL" id="JAABLM010000004">
    <property type="protein sequence ID" value="NBL64510.1"/>
    <property type="molecule type" value="Genomic_DNA"/>
</dbReference>
<dbReference type="InterPro" id="IPR022764">
    <property type="entry name" value="Peptidase_S54_rhomboid_dom"/>
</dbReference>
<reference evidence="12" key="1">
    <citation type="submission" date="2020-01" db="EMBL/GenBank/DDBJ databases">
        <title>Sphingomonas sp. strain CSW-10.</title>
        <authorList>
            <person name="Chen W.-M."/>
        </authorList>
    </citation>
    <scope>NUCLEOTIDE SEQUENCE [LARGE SCALE GENOMIC DNA]</scope>
    <source>
        <strain evidence="12">NST-5</strain>
    </source>
</reference>
<evidence type="ECO:0000256" key="4">
    <source>
        <dbReference type="ARBA" id="ARBA00022801"/>
    </source>
</evidence>
<comment type="caution">
    <text evidence="11">The sequence shown here is derived from an EMBL/GenBank/DDBJ whole genome shotgun (WGS) entry which is preliminary data.</text>
</comment>
<evidence type="ECO:0000256" key="5">
    <source>
        <dbReference type="ARBA" id="ARBA00022989"/>
    </source>
</evidence>
<dbReference type="PANTHER" id="PTHR43731">
    <property type="entry name" value="RHOMBOID PROTEASE"/>
    <property type="match status" value="1"/>
</dbReference>
<dbReference type="Pfam" id="PF20216">
    <property type="entry name" value="DUF6576"/>
    <property type="match status" value="1"/>
</dbReference>
<accession>A0ABW9Z6P0</accession>
<gene>
    <name evidence="11" type="ORF">GV828_04760</name>
</gene>
<keyword evidence="12" id="KW-1185">Reference proteome</keyword>
<feature type="transmembrane region" description="Helical" evidence="8">
    <location>
        <begin position="185"/>
        <end position="202"/>
    </location>
</feature>
<dbReference type="Pfam" id="PF01694">
    <property type="entry name" value="Rhomboid"/>
    <property type="match status" value="1"/>
</dbReference>
<comment type="subcellular location">
    <subcellularLocation>
        <location evidence="1">Membrane</location>
        <topology evidence="1">Multi-pass membrane protein</topology>
    </subcellularLocation>
</comment>
<dbReference type="GO" id="GO:0006508">
    <property type="term" value="P:proteolysis"/>
    <property type="evidence" value="ECO:0007669"/>
    <property type="project" value="UniProtKB-KW"/>
</dbReference>
<dbReference type="RefSeq" id="WP_166536335.1">
    <property type="nucleotide sequence ID" value="NZ_JAABLM010000004.1"/>
</dbReference>
<keyword evidence="6 8" id="KW-0472">Membrane</keyword>
<evidence type="ECO:0000256" key="7">
    <source>
        <dbReference type="SAM" id="MobiDB-lite"/>
    </source>
</evidence>
<feature type="transmembrane region" description="Helical" evidence="8">
    <location>
        <begin position="69"/>
        <end position="89"/>
    </location>
</feature>
<keyword evidence="4" id="KW-0378">Hydrolase</keyword>
<protein>
    <submittedName>
        <fullName evidence="11">Rhomboid family intramembrane serine protease</fullName>
    </submittedName>
</protein>
<evidence type="ECO:0000256" key="2">
    <source>
        <dbReference type="ARBA" id="ARBA00009045"/>
    </source>
</evidence>
<evidence type="ECO:0000259" key="9">
    <source>
        <dbReference type="Pfam" id="PF01694"/>
    </source>
</evidence>
<dbReference type="Proteomes" id="UP000798602">
    <property type="component" value="Unassembled WGS sequence"/>
</dbReference>
<feature type="transmembrane region" description="Helical" evidence="8">
    <location>
        <begin position="21"/>
        <end position="49"/>
    </location>
</feature>
<keyword evidence="11" id="KW-0645">Protease</keyword>
<evidence type="ECO:0000259" key="10">
    <source>
        <dbReference type="Pfam" id="PF20216"/>
    </source>
</evidence>
<feature type="transmembrane region" description="Helical" evidence="8">
    <location>
        <begin position="129"/>
        <end position="150"/>
    </location>
</feature>
<feature type="domain" description="DUF6576" evidence="10">
    <location>
        <begin position="246"/>
        <end position="281"/>
    </location>
</feature>
<dbReference type="Gene3D" id="1.20.1540.10">
    <property type="entry name" value="Rhomboid-like"/>
    <property type="match status" value="1"/>
</dbReference>
<keyword evidence="3 8" id="KW-0812">Transmembrane</keyword>
<feature type="transmembrane region" description="Helical" evidence="8">
    <location>
        <begin position="162"/>
        <end position="179"/>
    </location>
</feature>
<comment type="similarity">
    <text evidence="2">Belongs to the peptidase S54 family.</text>
</comment>
<evidence type="ECO:0000256" key="1">
    <source>
        <dbReference type="ARBA" id="ARBA00004141"/>
    </source>
</evidence>
<evidence type="ECO:0000313" key="11">
    <source>
        <dbReference type="EMBL" id="NBL64510.1"/>
    </source>
</evidence>
<dbReference type="InterPro" id="IPR046483">
    <property type="entry name" value="DUF6576"/>
</dbReference>
<name>A0ABW9Z6P0_9FLAO</name>
<dbReference type="InterPro" id="IPR035952">
    <property type="entry name" value="Rhomboid-like_sf"/>
</dbReference>
<evidence type="ECO:0000256" key="8">
    <source>
        <dbReference type="SAM" id="Phobius"/>
    </source>
</evidence>
<keyword evidence="5 8" id="KW-1133">Transmembrane helix</keyword>
<feature type="domain" description="Peptidase S54 rhomboid" evidence="9">
    <location>
        <begin position="62"/>
        <end position="201"/>
    </location>
</feature>
<dbReference type="InterPro" id="IPR050925">
    <property type="entry name" value="Rhomboid_protease_S54"/>
</dbReference>
<sequence>MNILDDLKLQYKTGGIVQQLIFWNVGIAIPLMILYAFSTNGFLTVMPWLELNSNLSVFITRPWTLLTYQFLHVEILHLLFNMIVLNFAGRLFLTFFTQKQFLGVYILGGFFAGILYLISYFVLNHEAQLIGASGAIMAVMIAVAVYAPLYEIRLLLIGRVKLWHVALVFVILDLIQIKSSNMGGHIAHLGGAFFGFSYIKFLQNGTDLSNILTNFLNFFSDLFKPKKSMPFKKVHKNKNKPSETTFNSKGKDKTQQQIDEILDKISKSGYESLSKEEKDFLFKAGKN</sequence>
<evidence type="ECO:0000256" key="6">
    <source>
        <dbReference type="ARBA" id="ARBA00023136"/>
    </source>
</evidence>
<dbReference type="GO" id="GO:0008233">
    <property type="term" value="F:peptidase activity"/>
    <property type="evidence" value="ECO:0007669"/>
    <property type="project" value="UniProtKB-KW"/>
</dbReference>
<dbReference type="SUPFAM" id="SSF144091">
    <property type="entry name" value="Rhomboid-like"/>
    <property type="match status" value="1"/>
</dbReference>
<organism evidence="11 12">
    <name type="scientific">Flavobacterium ichthyis</name>
    <dbReference type="NCBI Taxonomy" id="2698827"/>
    <lineage>
        <taxon>Bacteria</taxon>
        <taxon>Pseudomonadati</taxon>
        <taxon>Bacteroidota</taxon>
        <taxon>Flavobacteriia</taxon>
        <taxon>Flavobacteriales</taxon>
        <taxon>Flavobacteriaceae</taxon>
        <taxon>Flavobacterium</taxon>
    </lineage>
</organism>
<feature type="transmembrane region" description="Helical" evidence="8">
    <location>
        <begin position="101"/>
        <end position="123"/>
    </location>
</feature>
<dbReference type="PANTHER" id="PTHR43731:SF14">
    <property type="entry name" value="PRESENILIN-ASSOCIATED RHOMBOID-LIKE PROTEIN, MITOCHONDRIAL"/>
    <property type="match status" value="1"/>
</dbReference>